<dbReference type="Gene3D" id="3.40.50.720">
    <property type="entry name" value="NAD(P)-binding Rossmann-like Domain"/>
    <property type="match status" value="1"/>
</dbReference>
<keyword evidence="2" id="KW-0560">Oxidoreductase</keyword>
<feature type="domain" description="Ketoreductase" evidence="3">
    <location>
        <begin position="8"/>
        <end position="193"/>
    </location>
</feature>
<dbReference type="AlphaFoldDB" id="A0A0R3LR30"/>
<dbReference type="RefSeq" id="WP_057853797.1">
    <property type="nucleotide sequence ID" value="NZ_LLXX01000172.1"/>
</dbReference>
<name>A0A0R3LR30_9BRAD</name>
<keyword evidence="5" id="KW-1185">Reference proteome</keyword>
<evidence type="ECO:0000313" key="5">
    <source>
        <dbReference type="Proteomes" id="UP000051913"/>
    </source>
</evidence>
<protein>
    <submittedName>
        <fullName evidence="4">Dehydrogenase</fullName>
    </submittedName>
</protein>
<dbReference type="GO" id="GO:0016491">
    <property type="term" value="F:oxidoreductase activity"/>
    <property type="evidence" value="ECO:0007669"/>
    <property type="project" value="UniProtKB-KW"/>
</dbReference>
<dbReference type="FunFam" id="3.40.50.720:FF:000084">
    <property type="entry name" value="Short-chain dehydrogenase reductase"/>
    <property type="match status" value="1"/>
</dbReference>
<evidence type="ECO:0000313" key="4">
    <source>
        <dbReference type="EMBL" id="KRQ99419.1"/>
    </source>
</evidence>
<dbReference type="Proteomes" id="UP000051913">
    <property type="component" value="Unassembled WGS sequence"/>
</dbReference>
<dbReference type="Pfam" id="PF13561">
    <property type="entry name" value="adh_short_C2"/>
    <property type="match status" value="1"/>
</dbReference>
<evidence type="ECO:0000256" key="2">
    <source>
        <dbReference type="ARBA" id="ARBA00023002"/>
    </source>
</evidence>
<dbReference type="SMART" id="SM00822">
    <property type="entry name" value="PKS_KR"/>
    <property type="match status" value="1"/>
</dbReference>
<dbReference type="InterPro" id="IPR036291">
    <property type="entry name" value="NAD(P)-bd_dom_sf"/>
</dbReference>
<evidence type="ECO:0000259" key="3">
    <source>
        <dbReference type="SMART" id="SM00822"/>
    </source>
</evidence>
<dbReference type="InterPro" id="IPR057326">
    <property type="entry name" value="KR_dom"/>
</dbReference>
<dbReference type="OrthoDB" id="9792355at2"/>
<dbReference type="PANTHER" id="PTHR43639:SF9">
    <property type="entry name" value="BLL5898 PROTEIN"/>
    <property type="match status" value="1"/>
</dbReference>
<dbReference type="SUPFAM" id="SSF51735">
    <property type="entry name" value="NAD(P)-binding Rossmann-fold domains"/>
    <property type="match status" value="1"/>
</dbReference>
<evidence type="ECO:0000256" key="1">
    <source>
        <dbReference type="ARBA" id="ARBA00006484"/>
    </source>
</evidence>
<dbReference type="EMBL" id="LLXX01000172">
    <property type="protein sequence ID" value="KRQ99419.1"/>
    <property type="molecule type" value="Genomic_DNA"/>
</dbReference>
<accession>A0A0R3LR30</accession>
<dbReference type="STRING" id="1518501.CQ10_14925"/>
<comment type="similarity">
    <text evidence="1">Belongs to the short-chain dehydrogenases/reductases (SDR) family.</text>
</comment>
<proteinExistence type="inferred from homology"/>
<comment type="caution">
    <text evidence="4">The sequence shown here is derived from an EMBL/GenBank/DDBJ whole genome shotgun (WGS) entry which is preliminary data.</text>
</comment>
<dbReference type="PRINTS" id="PR00080">
    <property type="entry name" value="SDRFAMILY"/>
</dbReference>
<dbReference type="PANTHER" id="PTHR43639">
    <property type="entry name" value="OXIDOREDUCTASE, SHORT-CHAIN DEHYDROGENASE/REDUCTASE FAMILY (AFU_ORTHOLOGUE AFUA_5G02870)"/>
    <property type="match status" value="1"/>
</dbReference>
<dbReference type="InterPro" id="IPR020904">
    <property type="entry name" value="Sc_DH/Rdtase_CS"/>
</dbReference>
<gene>
    <name evidence="4" type="ORF">CP49_20605</name>
</gene>
<organism evidence="4 5">
    <name type="scientific">Bradyrhizobium valentinum</name>
    <dbReference type="NCBI Taxonomy" id="1518501"/>
    <lineage>
        <taxon>Bacteria</taxon>
        <taxon>Pseudomonadati</taxon>
        <taxon>Pseudomonadota</taxon>
        <taxon>Alphaproteobacteria</taxon>
        <taxon>Hyphomicrobiales</taxon>
        <taxon>Nitrobacteraceae</taxon>
        <taxon>Bradyrhizobium</taxon>
    </lineage>
</organism>
<reference evidence="4 5" key="1">
    <citation type="submission" date="2014-03" db="EMBL/GenBank/DDBJ databases">
        <title>Bradyrhizobium valentinum sp. nov., isolated from effective nodules of Lupinus mariae-josephae, a lupine endemic of basic-lime soils in Eastern Spain.</title>
        <authorList>
            <person name="Duran D."/>
            <person name="Rey L."/>
            <person name="Navarro A."/>
            <person name="Busquets A."/>
            <person name="Imperial J."/>
            <person name="Ruiz-Argueso T."/>
        </authorList>
    </citation>
    <scope>NUCLEOTIDE SEQUENCE [LARGE SCALE GENOMIC DNA]</scope>
    <source>
        <strain evidence="4 5">LmjM3</strain>
    </source>
</reference>
<dbReference type="NCBIfam" id="NF005559">
    <property type="entry name" value="PRK07231.1"/>
    <property type="match status" value="1"/>
</dbReference>
<dbReference type="InterPro" id="IPR002347">
    <property type="entry name" value="SDR_fam"/>
</dbReference>
<dbReference type="PRINTS" id="PR00081">
    <property type="entry name" value="GDHRDH"/>
</dbReference>
<dbReference type="PROSITE" id="PS00061">
    <property type="entry name" value="ADH_SHORT"/>
    <property type="match status" value="1"/>
</dbReference>
<sequence>MTRRVEGKVALVTGAANGIGRSAALVLAREGAKIVATDLQDEKGASLLRELRAAGSECEYYHHDVTSEEDWQSVVAQTRARFGRLDILVNNAGIGLSGPVVDMAFADWKRQMAVNLDGVFLGVKHSLPLMREGGGGSIINVSSIAGIKASPNVSGYCATKGGVRLFTKSIALECAAAKDGVRVNSVHPGITETAIWDTLIGTVEDGSNGGRERGPTLDKLTERAVPLGYKAAPEDIANGILWLASDESRYVTGTELVIDGGRSIG</sequence>